<dbReference type="RefSeq" id="WP_123421571.1">
    <property type="nucleotide sequence ID" value="NZ_RJUL01000005.1"/>
</dbReference>
<name>A0A3N1PB17_9GAMM</name>
<keyword evidence="2" id="KW-1185">Reference proteome</keyword>
<proteinExistence type="predicted"/>
<dbReference type="EMBL" id="RJUL01000005">
    <property type="protein sequence ID" value="ROQ25815.1"/>
    <property type="molecule type" value="Genomic_DNA"/>
</dbReference>
<comment type="caution">
    <text evidence="1">The sequence shown here is derived from an EMBL/GenBank/DDBJ whole genome shotgun (WGS) entry which is preliminary data.</text>
</comment>
<evidence type="ECO:0000313" key="1">
    <source>
        <dbReference type="EMBL" id="ROQ25815.1"/>
    </source>
</evidence>
<gene>
    <name evidence="1" type="ORF">EDC28_105124</name>
</gene>
<sequence>MSTQDTIDTRRFIDPETGKIDLRKLHYSFRKIIGLSFEDWIARCGYRAHIATLALPPPIHTILSRSIASLDSSQQRREAELFKPFIPGSFNQSGYSELVDPVTALMFLKFGPMNTLLERPIKALERLSRITMRRSISESMYEDYFCYCFYQVVSQLRRDDRKFYIGLGKQVPIEDFRVDVMVRLYTDERCIGSPYDSIAIEFDEDYHSTSRVAANDQHRDKVLAARGIRTVRVKLEELHDWLAMLAISKGKIGSLRELLIEYLSDKYVESPYGEEYDFAVKRFDELRSPHPWNYIEDYPSQLREIVLTKRGRRQKLLDLLNVMGIEARAGGSGNIRSVRIPAIYPFLPVTPLS</sequence>
<evidence type="ECO:0008006" key="3">
    <source>
        <dbReference type="Google" id="ProtNLM"/>
    </source>
</evidence>
<dbReference type="Gene3D" id="3.40.960.10">
    <property type="entry name" value="VSR Endonuclease"/>
    <property type="match status" value="1"/>
</dbReference>
<protein>
    <recommendedName>
        <fullName evidence="3">DUF559 domain-containing protein</fullName>
    </recommendedName>
</protein>
<evidence type="ECO:0000313" key="2">
    <source>
        <dbReference type="Proteomes" id="UP000268033"/>
    </source>
</evidence>
<organism evidence="1 2">
    <name type="scientific">Gallaecimonas pentaromativorans</name>
    <dbReference type="NCBI Taxonomy" id="584787"/>
    <lineage>
        <taxon>Bacteria</taxon>
        <taxon>Pseudomonadati</taxon>
        <taxon>Pseudomonadota</taxon>
        <taxon>Gammaproteobacteria</taxon>
        <taxon>Enterobacterales</taxon>
        <taxon>Gallaecimonadaceae</taxon>
        <taxon>Gallaecimonas</taxon>
    </lineage>
</organism>
<dbReference type="Proteomes" id="UP000268033">
    <property type="component" value="Unassembled WGS sequence"/>
</dbReference>
<reference evidence="1 2" key="1">
    <citation type="submission" date="2018-11" db="EMBL/GenBank/DDBJ databases">
        <title>Genomic Encyclopedia of Type Strains, Phase IV (KMG-IV): sequencing the most valuable type-strain genomes for metagenomic binning, comparative biology and taxonomic classification.</title>
        <authorList>
            <person name="Goeker M."/>
        </authorList>
    </citation>
    <scope>NUCLEOTIDE SEQUENCE [LARGE SCALE GENOMIC DNA]</scope>
    <source>
        <strain evidence="1 2">DSM 21945</strain>
    </source>
</reference>
<dbReference type="AlphaFoldDB" id="A0A3N1PB17"/>
<accession>A0A3N1PB17</accession>